<feature type="chain" id="PRO_5026967858" description="Hemolysin" evidence="1">
    <location>
        <begin position="25"/>
        <end position="115"/>
    </location>
</feature>
<dbReference type="AlphaFoldDB" id="A0A6P1NEI3"/>
<keyword evidence="3" id="KW-1185">Reference proteome</keyword>
<gene>
    <name evidence="2" type="ORF">GT348_02410</name>
</gene>
<dbReference type="PROSITE" id="PS51257">
    <property type="entry name" value="PROKAR_LIPOPROTEIN"/>
    <property type="match status" value="1"/>
</dbReference>
<evidence type="ECO:0000256" key="1">
    <source>
        <dbReference type="SAM" id="SignalP"/>
    </source>
</evidence>
<protein>
    <recommendedName>
        <fullName evidence="4">Hemolysin</fullName>
    </recommendedName>
</protein>
<sequence>MRLSPKHILWSLCLASILAGCSHTQPQNRRVTQQSFAPDMVASSGISSTNRTKYNLPSAPVTTPLCGNALHEQAQTGEKIYGQSLMSGNNCALNACFQPLTGTYISESGNPTVCR</sequence>
<evidence type="ECO:0000313" key="2">
    <source>
        <dbReference type="EMBL" id="QHI95277.1"/>
    </source>
</evidence>
<evidence type="ECO:0008006" key="4">
    <source>
        <dbReference type="Google" id="ProtNLM"/>
    </source>
</evidence>
<dbReference type="KEGG" id="bomb:GT348_02410"/>
<feature type="signal peptide" evidence="1">
    <location>
        <begin position="1"/>
        <end position="24"/>
    </location>
</feature>
<accession>A0A6P1NEI3</accession>
<name>A0A6P1NEI3_9PROT</name>
<evidence type="ECO:0000313" key="3">
    <source>
        <dbReference type="Proteomes" id="UP000463975"/>
    </source>
</evidence>
<dbReference type="EMBL" id="CP047652">
    <property type="protein sequence ID" value="QHI95277.1"/>
    <property type="molecule type" value="Genomic_DNA"/>
</dbReference>
<dbReference type="Proteomes" id="UP000463975">
    <property type="component" value="Chromosome"/>
</dbReference>
<reference evidence="2 3" key="1">
    <citation type="submission" date="2020-01" db="EMBL/GenBank/DDBJ databases">
        <title>Genome sequencing of strain KACC 21507.</title>
        <authorList>
            <person name="Heo J."/>
            <person name="Kim S.-J."/>
            <person name="Kim J.-S."/>
            <person name="Hong S.-B."/>
            <person name="Kwon S.-W."/>
        </authorList>
    </citation>
    <scope>NUCLEOTIDE SEQUENCE [LARGE SCALE GENOMIC DNA]</scope>
    <source>
        <strain evidence="2 3">KACC 21507</strain>
    </source>
</reference>
<dbReference type="RefSeq" id="WP_160618355.1">
    <property type="nucleotide sequence ID" value="NZ_CP047652.1"/>
</dbReference>
<keyword evidence="1" id="KW-0732">Signal</keyword>
<proteinExistence type="predicted"/>
<organism evidence="2 3">
    <name type="scientific">Aristophania vespae</name>
    <dbReference type="NCBI Taxonomy" id="2697033"/>
    <lineage>
        <taxon>Bacteria</taxon>
        <taxon>Pseudomonadati</taxon>
        <taxon>Pseudomonadota</taxon>
        <taxon>Alphaproteobacteria</taxon>
        <taxon>Acetobacterales</taxon>
        <taxon>Acetobacteraceae</taxon>
        <taxon>Aristophania</taxon>
    </lineage>
</organism>